<evidence type="ECO:0000313" key="1">
    <source>
        <dbReference type="EMBL" id="RZG68897.1"/>
    </source>
</evidence>
<dbReference type="Proteomes" id="UP000293483">
    <property type="component" value="Unassembled WGS sequence"/>
</dbReference>
<dbReference type="Pfam" id="PF02962">
    <property type="entry name" value="CHMI"/>
    <property type="match status" value="1"/>
</dbReference>
<dbReference type="EMBL" id="SGSU01000003">
    <property type="protein sequence ID" value="RZG68897.1"/>
    <property type="molecule type" value="Genomic_DNA"/>
</dbReference>
<gene>
    <name evidence="1" type="ORF">EXE25_04220</name>
</gene>
<dbReference type="AlphaFoldDB" id="A0A4Q7AZM5"/>
<keyword evidence="1" id="KW-0413">Isomerase</keyword>
<name>A0A4Q7AZM5_9GAMM</name>
<dbReference type="PANTHER" id="PTHR37950">
    <property type="entry name" value="4-HYDROXYPHENYLACETATE CATABOLISM PROTEIN"/>
    <property type="match status" value="1"/>
</dbReference>
<reference evidence="1 2" key="1">
    <citation type="submission" date="2019-02" db="EMBL/GenBank/DDBJ databases">
        <title>The Batch Genome Submission of Acinetobacter spp. strains.</title>
        <authorList>
            <person name="Qin J."/>
            <person name="Hu Y."/>
            <person name="Ye H."/>
            <person name="Wei L."/>
            <person name="Feng Y."/>
            <person name="Zong Z."/>
        </authorList>
    </citation>
    <scope>NUCLEOTIDE SEQUENCE [LARGE SCALE GENOMIC DNA]</scope>
    <source>
        <strain evidence="1 2">WCHABo060081</strain>
    </source>
</reference>
<proteinExistence type="predicted"/>
<dbReference type="InterPro" id="IPR014347">
    <property type="entry name" value="Tautomerase/MIF_sf"/>
</dbReference>
<dbReference type="PANTHER" id="PTHR37950:SF1">
    <property type="entry name" value="4-HYDROXYPHENYLACETATE CATABOLISM PROTEIN"/>
    <property type="match status" value="1"/>
</dbReference>
<dbReference type="SUPFAM" id="SSF55331">
    <property type="entry name" value="Tautomerase/MIF"/>
    <property type="match status" value="1"/>
</dbReference>
<sequence length="121" mass="13498">MPHIHLEYSENLQPFDAKPVLAALNRAFFESGHVSDLSDIKSRAVCQQAYVIGLGEDGGEAYLHAKVSLLTGRSIAVQQEISALLLQVLRQQVPARDNLRIQACVEMLEINKETYSKHILK</sequence>
<dbReference type="RefSeq" id="WP_130144275.1">
    <property type="nucleotide sequence ID" value="NZ_SGSU01000003.1"/>
</dbReference>
<dbReference type="Gene3D" id="3.30.429.10">
    <property type="entry name" value="Macrophage Migration Inhibitory Factor"/>
    <property type="match status" value="1"/>
</dbReference>
<dbReference type="STRING" id="202951.GCA_001485025_00463"/>
<protein>
    <submittedName>
        <fullName evidence="1">5-carboxymethyl-2-hydroxymuconate isomerase</fullName>
    </submittedName>
</protein>
<comment type="caution">
    <text evidence="1">The sequence shown here is derived from an EMBL/GenBank/DDBJ whole genome shotgun (WGS) entry which is preliminary data.</text>
</comment>
<organism evidence="1 2">
    <name type="scientific">Acinetobacter bouvetii</name>
    <dbReference type="NCBI Taxonomy" id="202951"/>
    <lineage>
        <taxon>Bacteria</taxon>
        <taxon>Pseudomonadati</taxon>
        <taxon>Pseudomonadota</taxon>
        <taxon>Gammaproteobacteria</taxon>
        <taxon>Moraxellales</taxon>
        <taxon>Moraxellaceae</taxon>
        <taxon>Acinetobacter</taxon>
    </lineage>
</organism>
<dbReference type="GO" id="GO:0008704">
    <property type="term" value="F:5-carboxymethyl-2-hydroxymuconate delta-isomerase activity"/>
    <property type="evidence" value="ECO:0007669"/>
    <property type="project" value="InterPro"/>
</dbReference>
<dbReference type="InterPro" id="IPR004220">
    <property type="entry name" value="5-COMe_2-OHmuconate_Isoase"/>
</dbReference>
<evidence type="ECO:0000313" key="2">
    <source>
        <dbReference type="Proteomes" id="UP000293483"/>
    </source>
</evidence>
<accession>A0A4Q7AZM5</accession>